<accession>A0A0H4IYU9</accession>
<protein>
    <recommendedName>
        <fullName evidence="2">Lipoyl-binding domain-containing protein</fullName>
    </recommendedName>
</protein>
<feature type="domain" description="Lipoyl-binding" evidence="2">
    <location>
        <begin position="22"/>
        <end position="102"/>
    </location>
</feature>
<evidence type="ECO:0000256" key="1">
    <source>
        <dbReference type="ARBA" id="ARBA00022823"/>
    </source>
</evidence>
<dbReference type="InterPro" id="IPR002930">
    <property type="entry name" value="GCV_H"/>
</dbReference>
<dbReference type="InterPro" id="IPR000089">
    <property type="entry name" value="Biotin_lipoyl"/>
</dbReference>
<dbReference type="InterPro" id="IPR011053">
    <property type="entry name" value="Single_hybrid_motif"/>
</dbReference>
<dbReference type="GO" id="GO:0009249">
    <property type="term" value="P:protein lipoylation"/>
    <property type="evidence" value="ECO:0007669"/>
    <property type="project" value="TreeGrafter"/>
</dbReference>
<sequence>MNNDKLLLTKDHIWIKPLEGNHIQVGVSDYAQDLLGDIVFIELKENEQISSGDPFGVIESVKTASDLVSPCDLKITRINSELLDNLTDVNDRPYESWICEVEALSSYETMSIDEYEKLVG</sequence>
<proteinExistence type="predicted"/>
<dbReference type="PANTHER" id="PTHR11715:SF3">
    <property type="entry name" value="GLYCINE CLEAVAGE SYSTEM H PROTEIN-RELATED"/>
    <property type="match status" value="1"/>
</dbReference>
<organism evidence="3 4">
    <name type="scientific">Methylophilales bacterium MBRS-H7</name>
    <dbReference type="NCBI Taxonomy" id="1623450"/>
    <lineage>
        <taxon>Bacteria</taxon>
        <taxon>Pseudomonadati</taxon>
        <taxon>Pseudomonadota</taxon>
        <taxon>Betaproteobacteria</taxon>
        <taxon>Nitrosomonadales</taxon>
        <taxon>OM43 clade</taxon>
    </lineage>
</organism>
<dbReference type="Proteomes" id="UP000066549">
    <property type="component" value="Chromosome"/>
</dbReference>
<dbReference type="GO" id="GO:0005737">
    <property type="term" value="C:cytoplasm"/>
    <property type="evidence" value="ECO:0007669"/>
    <property type="project" value="TreeGrafter"/>
</dbReference>
<dbReference type="AlphaFoldDB" id="A0A0H4IYU9"/>
<evidence type="ECO:0000259" key="2">
    <source>
        <dbReference type="PROSITE" id="PS50968"/>
    </source>
</evidence>
<evidence type="ECO:0000313" key="4">
    <source>
        <dbReference type="Proteomes" id="UP000066549"/>
    </source>
</evidence>
<dbReference type="GO" id="GO:0005960">
    <property type="term" value="C:glycine cleavage complex"/>
    <property type="evidence" value="ECO:0007669"/>
    <property type="project" value="InterPro"/>
</dbReference>
<keyword evidence="4" id="KW-1185">Reference proteome</keyword>
<gene>
    <name evidence="3" type="ORF">VI33_02685</name>
</gene>
<name>A0A0H4IYU9_9PROT</name>
<dbReference type="SUPFAM" id="SSF51230">
    <property type="entry name" value="Single hybrid motif"/>
    <property type="match status" value="1"/>
</dbReference>
<keyword evidence="1" id="KW-0450">Lipoyl</keyword>
<dbReference type="InterPro" id="IPR033753">
    <property type="entry name" value="GCV_H/Fam206"/>
</dbReference>
<dbReference type="CDD" id="cd06848">
    <property type="entry name" value="GCS_H"/>
    <property type="match status" value="1"/>
</dbReference>
<dbReference type="EMBL" id="CP011002">
    <property type="protein sequence ID" value="AKO65664.1"/>
    <property type="molecule type" value="Genomic_DNA"/>
</dbReference>
<evidence type="ECO:0000313" key="3">
    <source>
        <dbReference type="EMBL" id="AKO65664.1"/>
    </source>
</evidence>
<dbReference type="PANTHER" id="PTHR11715">
    <property type="entry name" value="GLYCINE CLEAVAGE SYSTEM H PROTEIN"/>
    <property type="match status" value="1"/>
</dbReference>
<dbReference type="PROSITE" id="PS50968">
    <property type="entry name" value="BIOTINYL_LIPOYL"/>
    <property type="match status" value="1"/>
</dbReference>
<dbReference type="GO" id="GO:0019464">
    <property type="term" value="P:glycine decarboxylation via glycine cleavage system"/>
    <property type="evidence" value="ECO:0007669"/>
    <property type="project" value="InterPro"/>
</dbReference>
<dbReference type="OrthoDB" id="9796712at2"/>
<dbReference type="Pfam" id="PF01597">
    <property type="entry name" value="GCV_H"/>
    <property type="match status" value="1"/>
</dbReference>
<reference evidence="3 4" key="1">
    <citation type="submission" date="2015-03" db="EMBL/GenBank/DDBJ databases">
        <title>Comparative analysis of the OM43 clade including a novel species from Red Sea uncovers genomic and metabolic diversity among marine methylotrophs.</title>
        <authorList>
            <person name="Jimenez-Infante F."/>
            <person name="Ngugi D.K."/>
            <person name="Vinu M."/>
            <person name="Alam I."/>
            <person name="Kamau A."/>
            <person name="Blom J."/>
            <person name="Bajic V.B."/>
            <person name="Stingl U."/>
        </authorList>
    </citation>
    <scope>NUCLEOTIDE SEQUENCE [LARGE SCALE GENOMIC DNA]</scope>
    <source>
        <strain evidence="3 4">MBRSH7</strain>
    </source>
</reference>
<dbReference type="Gene3D" id="2.40.50.100">
    <property type="match status" value="1"/>
</dbReference>
<dbReference type="PATRIC" id="fig|1623450.3.peg.532"/>